<feature type="domain" description="Antitoxin FitA-like ribbon-helix-helix" evidence="2">
    <location>
        <begin position="3"/>
        <end position="38"/>
    </location>
</feature>
<proteinExistence type="predicted"/>
<dbReference type="Pfam" id="PF22513">
    <property type="entry name" value="FitA-like_RHH"/>
    <property type="match status" value="1"/>
</dbReference>
<evidence type="ECO:0000259" key="2">
    <source>
        <dbReference type="Pfam" id="PF22513"/>
    </source>
</evidence>
<evidence type="ECO:0000313" key="4">
    <source>
        <dbReference type="Proteomes" id="UP000673975"/>
    </source>
</evidence>
<accession>A0A8J7RT42</accession>
<dbReference type="SUPFAM" id="SSF47598">
    <property type="entry name" value="Ribbon-helix-helix"/>
    <property type="match status" value="1"/>
</dbReference>
<dbReference type="Proteomes" id="UP000673975">
    <property type="component" value="Unassembled WGS sequence"/>
</dbReference>
<feature type="compositionally biased region" description="Basic and acidic residues" evidence="1">
    <location>
        <begin position="24"/>
        <end position="33"/>
    </location>
</feature>
<protein>
    <recommendedName>
        <fullName evidence="2">Antitoxin FitA-like ribbon-helix-helix domain-containing protein</fullName>
    </recommendedName>
</protein>
<dbReference type="InterPro" id="IPR013321">
    <property type="entry name" value="Arc_rbn_hlx_hlx"/>
</dbReference>
<evidence type="ECO:0000256" key="1">
    <source>
        <dbReference type="SAM" id="MobiDB-lite"/>
    </source>
</evidence>
<evidence type="ECO:0000313" key="3">
    <source>
        <dbReference type="EMBL" id="MBP3193349.1"/>
    </source>
</evidence>
<feature type="region of interest" description="Disordered" evidence="1">
    <location>
        <begin position="24"/>
        <end position="48"/>
    </location>
</feature>
<comment type="caution">
    <text evidence="3">The sequence shown here is derived from an EMBL/GenBank/DDBJ whole genome shotgun (WGS) entry which is preliminary data.</text>
</comment>
<dbReference type="AlphaFoldDB" id="A0A8J7RT42"/>
<reference evidence="3" key="1">
    <citation type="submission" date="2021-02" db="EMBL/GenBank/DDBJ databases">
        <title>Natronogracilivirga saccharolytica gen. nov. sp. nov. a new anaerobic, haloalkiliphilic carbohydrate-fermenting bacterium from soda lake and proposing of Cyclonatronumiaceae fam. nov. in the phylum Balneolaeota.</title>
        <authorList>
            <person name="Zhilina T.N."/>
            <person name="Sorokin D.Y."/>
            <person name="Zavarzina D.G."/>
            <person name="Toshchakov S.V."/>
            <person name="Kublanov I.V."/>
        </authorList>
    </citation>
    <scope>NUCLEOTIDE SEQUENCE</scope>
    <source>
        <strain evidence="3">Z-1702</strain>
    </source>
</reference>
<dbReference type="GO" id="GO:0006355">
    <property type="term" value="P:regulation of DNA-templated transcription"/>
    <property type="evidence" value="ECO:0007669"/>
    <property type="project" value="InterPro"/>
</dbReference>
<dbReference type="EMBL" id="JAFIDN010000009">
    <property type="protein sequence ID" value="MBP3193349.1"/>
    <property type="molecule type" value="Genomic_DNA"/>
</dbReference>
<organism evidence="3 4">
    <name type="scientific">Natronogracilivirga saccharolytica</name>
    <dbReference type="NCBI Taxonomy" id="2812953"/>
    <lineage>
        <taxon>Bacteria</taxon>
        <taxon>Pseudomonadati</taxon>
        <taxon>Balneolota</taxon>
        <taxon>Balneolia</taxon>
        <taxon>Balneolales</taxon>
        <taxon>Cyclonatronaceae</taxon>
        <taxon>Natronogracilivirga</taxon>
    </lineage>
</organism>
<keyword evidence="4" id="KW-1185">Reference proteome</keyword>
<sequence>MTSITIRNLDKNLKARLRIQAARHDRSMEEEARSILSSSLAAESERPEHLADSIQQRFAPFGGVELPELSREKVRDPVNFDE</sequence>
<dbReference type="RefSeq" id="WP_210512805.1">
    <property type="nucleotide sequence ID" value="NZ_JAFIDN010000009.1"/>
</dbReference>
<dbReference type="Gene3D" id="1.10.1220.10">
    <property type="entry name" value="Met repressor-like"/>
    <property type="match status" value="1"/>
</dbReference>
<dbReference type="InterPro" id="IPR010985">
    <property type="entry name" value="Ribbon_hlx_hlx"/>
</dbReference>
<gene>
    <name evidence="3" type="ORF">NATSA_11780</name>
</gene>
<dbReference type="InterPro" id="IPR053853">
    <property type="entry name" value="FitA-like_RHH"/>
</dbReference>
<name>A0A8J7RT42_9BACT</name>